<protein>
    <submittedName>
        <fullName evidence="1">Uncharacterized protein</fullName>
    </submittedName>
</protein>
<gene>
    <name evidence="1" type="ORF">BCR43DRAFT_484127</name>
</gene>
<proteinExistence type="predicted"/>
<name>A0A1X2HW99_SYNRA</name>
<comment type="caution">
    <text evidence="1">The sequence shown here is derived from an EMBL/GenBank/DDBJ whole genome shotgun (WGS) entry which is preliminary data.</text>
</comment>
<evidence type="ECO:0000313" key="2">
    <source>
        <dbReference type="Proteomes" id="UP000242180"/>
    </source>
</evidence>
<dbReference type="AlphaFoldDB" id="A0A1X2HW99"/>
<reference evidence="1 2" key="1">
    <citation type="submission" date="2016-07" db="EMBL/GenBank/DDBJ databases">
        <title>Pervasive Adenine N6-methylation of Active Genes in Fungi.</title>
        <authorList>
            <consortium name="DOE Joint Genome Institute"/>
            <person name="Mondo S.J."/>
            <person name="Dannebaum R.O."/>
            <person name="Kuo R.C."/>
            <person name="Labutti K."/>
            <person name="Haridas S."/>
            <person name="Kuo A."/>
            <person name="Salamov A."/>
            <person name="Ahrendt S.R."/>
            <person name="Lipzen A."/>
            <person name="Sullivan W."/>
            <person name="Andreopoulos W.B."/>
            <person name="Clum A."/>
            <person name="Lindquist E."/>
            <person name="Daum C."/>
            <person name="Ramamoorthy G.K."/>
            <person name="Gryganskyi A."/>
            <person name="Culley D."/>
            <person name="Magnuson J.K."/>
            <person name="James T.Y."/>
            <person name="O'Malley M.A."/>
            <person name="Stajich J.E."/>
            <person name="Spatafora J.W."/>
            <person name="Visel A."/>
            <person name="Grigoriev I.V."/>
        </authorList>
    </citation>
    <scope>NUCLEOTIDE SEQUENCE [LARGE SCALE GENOMIC DNA]</scope>
    <source>
        <strain evidence="1 2">NRRL 2496</strain>
    </source>
</reference>
<dbReference type="Proteomes" id="UP000242180">
    <property type="component" value="Unassembled WGS sequence"/>
</dbReference>
<sequence length="55" mass="6233">MRPPLLRLMDQRCGLLIAATIVITVEMRMIAKAMMSLSRAVNQKCGHLTLKKCLY</sequence>
<dbReference type="EMBL" id="MCGN01000001">
    <property type="protein sequence ID" value="ORZ03880.1"/>
    <property type="molecule type" value="Genomic_DNA"/>
</dbReference>
<accession>A0A1X2HW99</accession>
<organism evidence="1 2">
    <name type="scientific">Syncephalastrum racemosum</name>
    <name type="common">Filamentous fungus</name>
    <dbReference type="NCBI Taxonomy" id="13706"/>
    <lineage>
        <taxon>Eukaryota</taxon>
        <taxon>Fungi</taxon>
        <taxon>Fungi incertae sedis</taxon>
        <taxon>Mucoromycota</taxon>
        <taxon>Mucoromycotina</taxon>
        <taxon>Mucoromycetes</taxon>
        <taxon>Mucorales</taxon>
        <taxon>Syncephalastraceae</taxon>
        <taxon>Syncephalastrum</taxon>
    </lineage>
</organism>
<keyword evidence="2" id="KW-1185">Reference proteome</keyword>
<dbReference type="InParanoid" id="A0A1X2HW99"/>
<evidence type="ECO:0000313" key="1">
    <source>
        <dbReference type="EMBL" id="ORZ03880.1"/>
    </source>
</evidence>